<sequence>MENVMQVRVTGILIEDEKVLLVKQKVANRNWSLPGGRVENGETLEEAMIREMKEETGLKVKIKKLLYVCDKPDALPSLLHITFLLERIEGEITLPSNEFDYNPIHDVQMVAIEELSSYDFSDKFTKLASENFLNAGSYQGLKQNIGL</sequence>
<dbReference type="InterPro" id="IPR020084">
    <property type="entry name" value="NUDIX_hydrolase_CS"/>
</dbReference>
<comment type="caution">
    <text evidence="5">The sequence shown here is derived from an EMBL/GenBank/DDBJ whole genome shotgun (WGS) entry which is preliminary data.</text>
</comment>
<dbReference type="PROSITE" id="PS00893">
    <property type="entry name" value="NUDIX_BOX"/>
    <property type="match status" value="1"/>
</dbReference>
<dbReference type="PRINTS" id="PR00502">
    <property type="entry name" value="NUDIXFAMILY"/>
</dbReference>
<comment type="similarity">
    <text evidence="3">Belongs to the Nudix hydrolase family.</text>
</comment>
<keyword evidence="2 3" id="KW-0378">Hydrolase</keyword>
<dbReference type="InterPro" id="IPR000086">
    <property type="entry name" value="NUDIX_hydrolase_dom"/>
</dbReference>
<dbReference type="PANTHER" id="PTHR43046:SF2">
    <property type="entry name" value="8-OXO-DGTP DIPHOSPHATASE-RELATED"/>
    <property type="match status" value="1"/>
</dbReference>
<evidence type="ECO:0000313" key="5">
    <source>
        <dbReference type="EMBL" id="PFE14278.1"/>
    </source>
</evidence>
<dbReference type="InterPro" id="IPR015797">
    <property type="entry name" value="NUDIX_hydrolase-like_dom_sf"/>
</dbReference>
<dbReference type="RefSeq" id="WP_088097310.1">
    <property type="nucleotide sequence ID" value="NZ_FMJG01000029.1"/>
</dbReference>
<dbReference type="PROSITE" id="PS51462">
    <property type="entry name" value="NUDIX"/>
    <property type="match status" value="1"/>
</dbReference>
<proteinExistence type="inferred from homology"/>
<dbReference type="EMBL" id="NTRR01000024">
    <property type="protein sequence ID" value="PFE14278.1"/>
    <property type="molecule type" value="Genomic_DNA"/>
</dbReference>
<evidence type="ECO:0000256" key="2">
    <source>
        <dbReference type="ARBA" id="ARBA00022801"/>
    </source>
</evidence>
<evidence type="ECO:0000313" key="6">
    <source>
        <dbReference type="Proteomes" id="UP000220032"/>
    </source>
</evidence>
<dbReference type="Pfam" id="PF00293">
    <property type="entry name" value="NUDIX"/>
    <property type="match status" value="1"/>
</dbReference>
<dbReference type="PANTHER" id="PTHR43046">
    <property type="entry name" value="GDP-MANNOSE MANNOSYL HYDROLASE"/>
    <property type="match status" value="1"/>
</dbReference>
<evidence type="ECO:0000256" key="3">
    <source>
        <dbReference type="RuleBase" id="RU003476"/>
    </source>
</evidence>
<dbReference type="Proteomes" id="UP000220032">
    <property type="component" value="Unassembled WGS sequence"/>
</dbReference>
<protein>
    <submittedName>
        <fullName evidence="5">NUDIX hydrolase</fullName>
    </submittedName>
</protein>
<comment type="cofactor">
    <cofactor evidence="1">
        <name>Mg(2+)</name>
        <dbReference type="ChEBI" id="CHEBI:18420"/>
    </cofactor>
</comment>
<dbReference type="GO" id="GO:0016787">
    <property type="term" value="F:hydrolase activity"/>
    <property type="evidence" value="ECO:0007669"/>
    <property type="project" value="UniProtKB-KW"/>
</dbReference>
<dbReference type="Gene3D" id="3.90.79.10">
    <property type="entry name" value="Nucleoside Triphosphate Pyrophosphohydrolase"/>
    <property type="match status" value="1"/>
</dbReference>
<feature type="domain" description="Nudix hydrolase" evidence="4">
    <location>
        <begin position="5"/>
        <end position="134"/>
    </location>
</feature>
<accession>A0A1D3NLQ1</accession>
<name>A0A1D3NLQ1_BACCE</name>
<evidence type="ECO:0000259" key="4">
    <source>
        <dbReference type="PROSITE" id="PS51462"/>
    </source>
</evidence>
<organism evidence="5 6">
    <name type="scientific">Bacillus cereus</name>
    <dbReference type="NCBI Taxonomy" id="1396"/>
    <lineage>
        <taxon>Bacteria</taxon>
        <taxon>Bacillati</taxon>
        <taxon>Bacillota</taxon>
        <taxon>Bacilli</taxon>
        <taxon>Bacillales</taxon>
        <taxon>Bacillaceae</taxon>
        <taxon>Bacillus</taxon>
        <taxon>Bacillus cereus group</taxon>
    </lineage>
</organism>
<dbReference type="InterPro" id="IPR020476">
    <property type="entry name" value="Nudix_hydrolase"/>
</dbReference>
<dbReference type="AlphaFoldDB" id="A0A1D3NLQ1"/>
<reference evidence="5 6" key="1">
    <citation type="submission" date="2017-09" db="EMBL/GenBank/DDBJ databases">
        <title>Large-scale bioinformatics analysis of Bacillus genomes uncovers conserved roles of natural products in bacterial physiology.</title>
        <authorList>
            <consortium name="Agbiome Team Llc"/>
            <person name="Bleich R.M."/>
            <person name="Grubbs K.J."/>
            <person name="Santa Maria K.C."/>
            <person name="Allen S.E."/>
            <person name="Farag S."/>
            <person name="Shank E.A."/>
            <person name="Bowers A."/>
        </authorList>
    </citation>
    <scope>NUCLEOTIDE SEQUENCE [LARGE SCALE GENOMIC DNA]</scope>
    <source>
        <strain evidence="5 6">AFS022681</strain>
    </source>
</reference>
<evidence type="ECO:0000256" key="1">
    <source>
        <dbReference type="ARBA" id="ARBA00001946"/>
    </source>
</evidence>
<dbReference type="SUPFAM" id="SSF55811">
    <property type="entry name" value="Nudix"/>
    <property type="match status" value="1"/>
</dbReference>
<gene>
    <name evidence="5" type="ORF">CN307_15980</name>
</gene>